<evidence type="ECO:0000313" key="3">
    <source>
        <dbReference type="Proteomes" id="UP001432027"/>
    </source>
</evidence>
<evidence type="ECO:0000256" key="1">
    <source>
        <dbReference type="SAM" id="MobiDB-lite"/>
    </source>
</evidence>
<feature type="compositionally biased region" description="Acidic residues" evidence="1">
    <location>
        <begin position="269"/>
        <end position="279"/>
    </location>
</feature>
<protein>
    <submittedName>
        <fullName evidence="2">Uncharacterized protein</fullName>
    </submittedName>
</protein>
<gene>
    <name evidence="2" type="ORF">PENTCL1PPCAC_22372</name>
</gene>
<reference evidence="2" key="1">
    <citation type="submission" date="2023-10" db="EMBL/GenBank/DDBJ databases">
        <title>Genome assembly of Pristionchus species.</title>
        <authorList>
            <person name="Yoshida K."/>
            <person name="Sommer R.J."/>
        </authorList>
    </citation>
    <scope>NUCLEOTIDE SEQUENCE</scope>
    <source>
        <strain evidence="2">RS0144</strain>
    </source>
</reference>
<accession>A0AAV5U0W0</accession>
<feature type="non-terminal residue" evidence="2">
    <location>
        <position position="1"/>
    </location>
</feature>
<feature type="compositionally biased region" description="Polar residues" evidence="1">
    <location>
        <begin position="223"/>
        <end position="238"/>
    </location>
</feature>
<organism evidence="2 3">
    <name type="scientific">Pristionchus entomophagus</name>
    <dbReference type="NCBI Taxonomy" id="358040"/>
    <lineage>
        <taxon>Eukaryota</taxon>
        <taxon>Metazoa</taxon>
        <taxon>Ecdysozoa</taxon>
        <taxon>Nematoda</taxon>
        <taxon>Chromadorea</taxon>
        <taxon>Rhabditida</taxon>
        <taxon>Rhabditina</taxon>
        <taxon>Diplogasteromorpha</taxon>
        <taxon>Diplogasteroidea</taxon>
        <taxon>Neodiplogasteridae</taxon>
        <taxon>Pristionchus</taxon>
    </lineage>
</organism>
<feature type="compositionally biased region" description="Acidic residues" evidence="1">
    <location>
        <begin position="103"/>
        <end position="115"/>
    </location>
</feature>
<feature type="region of interest" description="Disordered" evidence="1">
    <location>
        <begin position="67"/>
        <end position="366"/>
    </location>
</feature>
<feature type="compositionally biased region" description="Basic and acidic residues" evidence="1">
    <location>
        <begin position="84"/>
        <end position="102"/>
    </location>
</feature>
<dbReference type="Proteomes" id="UP001432027">
    <property type="component" value="Unassembled WGS sequence"/>
</dbReference>
<feature type="compositionally biased region" description="Acidic residues" evidence="1">
    <location>
        <begin position="127"/>
        <end position="138"/>
    </location>
</feature>
<feature type="compositionally biased region" description="Polar residues" evidence="1">
    <location>
        <begin position="305"/>
        <end position="316"/>
    </location>
</feature>
<dbReference type="EMBL" id="BTSX01000005">
    <property type="protein sequence ID" value="GMT00198.1"/>
    <property type="molecule type" value="Genomic_DNA"/>
</dbReference>
<proteinExistence type="predicted"/>
<sequence>RIERGLRMDNEEAYSDDKLVSGIAESLFKILEMSPRPELMARCFEKTEVEDEDEFKEMIEKKLRVIFHKPPKKKKPAAAPHTPQKKEGEEGGKEGKKEIKEEVVEEEKEDEEEDWQSSSDEFNMSYEDTDLDETDFQSDSEVKVPPTFMMGTQWTQAPPPFGRPMTPPSLHCAPSPSDENGRDDFDSPSHYGTPPKMPRLEMQDVVSLGEWSGDSQSDETDTHTLIPSNHQRHMSGSGSAPIRPGSPAPWTVPIPTARRILGELPLEKDEFDSSSDDDVERPSQPSNIPMDSRYHPPSLPYPTATPHTTTGNSLNGRNEEFPLGLMPQDENNPGGRIGMVQSLPPSSLFSPPIGASSSHPLDIQANRDFSPSIPIVTSSLPIPSAVPYEFDDREFDSD</sequence>
<name>A0AAV5U0W0_9BILA</name>
<keyword evidence="3" id="KW-1185">Reference proteome</keyword>
<feature type="compositionally biased region" description="Low complexity" evidence="1">
    <location>
        <begin position="342"/>
        <end position="352"/>
    </location>
</feature>
<evidence type="ECO:0000313" key="2">
    <source>
        <dbReference type="EMBL" id="GMT00198.1"/>
    </source>
</evidence>
<comment type="caution">
    <text evidence="2">The sequence shown here is derived from an EMBL/GenBank/DDBJ whole genome shotgun (WGS) entry which is preliminary data.</text>
</comment>
<dbReference type="AlphaFoldDB" id="A0AAV5U0W0"/>
<feature type="compositionally biased region" description="Basic residues" evidence="1">
    <location>
        <begin position="67"/>
        <end position="76"/>
    </location>
</feature>
<feature type="compositionally biased region" description="Pro residues" evidence="1">
    <location>
        <begin position="157"/>
        <end position="167"/>
    </location>
</feature>